<keyword evidence="8 9" id="KW-0539">Nucleus</keyword>
<proteinExistence type="inferred from homology"/>
<dbReference type="CDD" id="cd13230">
    <property type="entry name" value="PH1_SSRP1-like"/>
    <property type="match status" value="1"/>
</dbReference>
<dbReference type="InterPro" id="IPR024954">
    <property type="entry name" value="SSRP1_DD"/>
</dbReference>
<dbReference type="InterPro" id="IPR048993">
    <property type="entry name" value="SSRP1-like_PH1"/>
</dbReference>
<comment type="caution">
    <text evidence="12">The sequence shown here is derived from an EMBL/GenBank/DDBJ whole genome shotgun (WGS) entry which is preliminary data.</text>
</comment>
<protein>
    <recommendedName>
        <fullName evidence="9">FACT complex subunit SSRP1</fullName>
    </recommendedName>
</protein>
<feature type="region of interest" description="Disordered" evidence="10">
    <location>
        <begin position="356"/>
        <end position="414"/>
    </location>
</feature>
<dbReference type="InterPro" id="IPR013719">
    <property type="entry name" value="RTT106/SPT16-like_middle_dom"/>
</dbReference>
<comment type="similarity">
    <text evidence="1 9">Belongs to the SSRP1 family.</text>
</comment>
<evidence type="ECO:0000259" key="11">
    <source>
        <dbReference type="SMART" id="SM01287"/>
    </source>
</evidence>
<feature type="compositionally biased region" description="Acidic residues" evidence="10">
    <location>
        <begin position="377"/>
        <end position="387"/>
    </location>
</feature>
<sequence length="414" mass="47880">MGKRPQGYSLKGWNFGETKFEDQKMKFEVDKQPNFEVPLTSVIRCDVTEHEVMLEFNTDNDEGAVELTEMRFHIPRDPDHTGDSNRLEEFRNAVMKYAEVENDSEQLCLLPQVPCVTPRGRYDLKLFQTHFSFHGKTYDFKVPFKAVVRTFMLPHNDNREIFFVFHVNPAVRQSQTRYPFVVMLFDKSEHIEITLEMSQKELTEKYEDKLQVEMNGPFAETLARFVSALTKARIIVPGRFLSSAQSPAVSCSLRQASGYLYPLEKGFIFVHKPTHYFTYQEVSEVHFARSELNTRSFDFEVNLKTGQTHTFGSVQKQEFDPLYRFCEMKGLKIRNAHHMGSRPVYAEDALAGDDEEFDPYKEELRKDAAKNDKGDLDSDSDDEDYVVENEKDKGSSSGSDEDSEEKSGENDDDE</sequence>
<dbReference type="SMART" id="SM01287">
    <property type="entry name" value="Rtt106"/>
    <property type="match status" value="1"/>
</dbReference>
<reference evidence="12" key="1">
    <citation type="submission" date="2022-01" db="EMBL/GenBank/DDBJ databases">
        <title>Genome Sequence Resource for Two Populations of Ditylenchus destructor, the Migratory Endoparasitic Phytonematode.</title>
        <authorList>
            <person name="Zhang H."/>
            <person name="Lin R."/>
            <person name="Xie B."/>
        </authorList>
    </citation>
    <scope>NUCLEOTIDE SEQUENCE</scope>
    <source>
        <strain evidence="12">BazhouSP</strain>
    </source>
</reference>
<gene>
    <name evidence="12" type="ORF">DdX_06075</name>
</gene>
<dbReference type="CDD" id="cd13231">
    <property type="entry name" value="PH2_SSRP1-like"/>
    <property type="match status" value="1"/>
</dbReference>
<feature type="compositionally biased region" description="Basic and acidic residues" evidence="10">
    <location>
        <begin position="405"/>
        <end position="414"/>
    </location>
</feature>
<dbReference type="InterPro" id="IPR038167">
    <property type="entry name" value="SSRP1_sf"/>
</dbReference>
<dbReference type="InterPro" id="IPR000969">
    <property type="entry name" value="SSRP1/POB3"/>
</dbReference>
<dbReference type="Pfam" id="PF08512">
    <property type="entry name" value="Rttp106-like_middle"/>
    <property type="match status" value="1"/>
</dbReference>
<name>A0AAD4R312_9BILA</name>
<keyword evidence="13" id="KW-1185">Reference proteome</keyword>
<accession>A0AAD4R312</accession>
<dbReference type="Pfam" id="PF03531">
    <property type="entry name" value="SSrecog"/>
    <property type="match status" value="1"/>
</dbReference>
<dbReference type="AlphaFoldDB" id="A0AAD4R312"/>
<keyword evidence="4 9" id="KW-0227">DNA damage</keyword>
<dbReference type="FunFam" id="2.30.29.150:FF:000001">
    <property type="entry name" value="Fact complex subunit ssrp1"/>
    <property type="match status" value="1"/>
</dbReference>
<evidence type="ECO:0000256" key="2">
    <source>
        <dbReference type="ARBA" id="ARBA00022454"/>
    </source>
</evidence>
<dbReference type="GO" id="GO:0042393">
    <property type="term" value="F:histone binding"/>
    <property type="evidence" value="ECO:0007669"/>
    <property type="project" value="TreeGrafter"/>
</dbReference>
<evidence type="ECO:0000256" key="1">
    <source>
        <dbReference type="ARBA" id="ARBA00010060"/>
    </source>
</evidence>
<evidence type="ECO:0000256" key="6">
    <source>
        <dbReference type="ARBA" id="ARBA00023163"/>
    </source>
</evidence>
<dbReference type="Gene3D" id="2.30.29.30">
    <property type="entry name" value="Pleckstrin-homology domain (PH domain)/Phosphotyrosine-binding domain (PTB)"/>
    <property type="match status" value="1"/>
</dbReference>
<evidence type="ECO:0000256" key="9">
    <source>
        <dbReference type="RuleBase" id="RU364013"/>
    </source>
</evidence>
<feature type="domain" description="Histone chaperone RTT106/FACT complex subunit SPT16-like middle" evidence="11">
    <location>
        <begin position="246"/>
        <end position="336"/>
    </location>
</feature>
<dbReference type="Gene3D" id="2.30.29.220">
    <property type="entry name" value="Structure-specific recognition protein (SSRP1)"/>
    <property type="match status" value="1"/>
</dbReference>
<dbReference type="GO" id="GO:0006260">
    <property type="term" value="P:DNA replication"/>
    <property type="evidence" value="ECO:0007669"/>
    <property type="project" value="UniProtKB-KW"/>
</dbReference>
<dbReference type="GO" id="GO:0035101">
    <property type="term" value="C:FACT complex"/>
    <property type="evidence" value="ECO:0007669"/>
    <property type="project" value="TreeGrafter"/>
</dbReference>
<keyword evidence="2 9" id="KW-0158">Chromosome</keyword>
<dbReference type="InterPro" id="IPR050454">
    <property type="entry name" value="RTT106/SSRP1_HistChap/FACT"/>
</dbReference>
<dbReference type="EMBL" id="JAKKPZ010000007">
    <property type="protein sequence ID" value="KAI1718960.1"/>
    <property type="molecule type" value="Genomic_DNA"/>
</dbReference>
<dbReference type="InterPro" id="IPR011993">
    <property type="entry name" value="PH-like_dom_sf"/>
</dbReference>
<dbReference type="PANTHER" id="PTHR45849:SF1">
    <property type="entry name" value="FACT COMPLEX SUBUNIT SSRP1"/>
    <property type="match status" value="1"/>
</dbReference>
<keyword evidence="7 9" id="KW-0234">DNA repair</keyword>
<dbReference type="GO" id="GO:0031491">
    <property type="term" value="F:nucleosome binding"/>
    <property type="evidence" value="ECO:0007669"/>
    <property type="project" value="TreeGrafter"/>
</dbReference>
<dbReference type="PANTHER" id="PTHR45849">
    <property type="entry name" value="FACT COMPLEX SUBUNIT SSRP1"/>
    <property type="match status" value="1"/>
</dbReference>
<organism evidence="12 13">
    <name type="scientific">Ditylenchus destructor</name>
    <dbReference type="NCBI Taxonomy" id="166010"/>
    <lineage>
        <taxon>Eukaryota</taxon>
        <taxon>Metazoa</taxon>
        <taxon>Ecdysozoa</taxon>
        <taxon>Nematoda</taxon>
        <taxon>Chromadorea</taxon>
        <taxon>Rhabditida</taxon>
        <taxon>Tylenchina</taxon>
        <taxon>Tylenchomorpha</taxon>
        <taxon>Sphaerularioidea</taxon>
        <taxon>Anguinidae</taxon>
        <taxon>Anguininae</taxon>
        <taxon>Ditylenchus</taxon>
    </lineage>
</organism>
<dbReference type="GO" id="GO:1902275">
    <property type="term" value="P:regulation of chromatin organization"/>
    <property type="evidence" value="ECO:0007669"/>
    <property type="project" value="TreeGrafter"/>
</dbReference>
<dbReference type="GO" id="GO:0006281">
    <property type="term" value="P:DNA repair"/>
    <property type="evidence" value="ECO:0007669"/>
    <property type="project" value="UniProtKB-KW"/>
</dbReference>
<dbReference type="Pfam" id="PF21103">
    <property type="entry name" value="PH1_SSRP1-like"/>
    <property type="match status" value="1"/>
</dbReference>
<evidence type="ECO:0000313" key="12">
    <source>
        <dbReference type="EMBL" id="KAI1718960.1"/>
    </source>
</evidence>
<keyword evidence="6 9" id="KW-0804">Transcription</keyword>
<evidence type="ECO:0000256" key="7">
    <source>
        <dbReference type="ARBA" id="ARBA00023204"/>
    </source>
</evidence>
<evidence type="ECO:0000256" key="4">
    <source>
        <dbReference type="ARBA" id="ARBA00022763"/>
    </source>
</evidence>
<evidence type="ECO:0000256" key="8">
    <source>
        <dbReference type="ARBA" id="ARBA00023242"/>
    </source>
</evidence>
<evidence type="ECO:0000256" key="5">
    <source>
        <dbReference type="ARBA" id="ARBA00023015"/>
    </source>
</evidence>
<evidence type="ECO:0000256" key="10">
    <source>
        <dbReference type="SAM" id="MobiDB-lite"/>
    </source>
</evidence>
<keyword evidence="5 9" id="KW-0805">Transcription regulation</keyword>
<dbReference type="Gene3D" id="2.30.29.150">
    <property type="match status" value="1"/>
</dbReference>
<comment type="subcellular location">
    <subcellularLocation>
        <location evidence="9">Nucleus</location>
    </subcellularLocation>
    <subcellularLocation>
        <location evidence="9">Chromosome</location>
    </subcellularLocation>
</comment>
<dbReference type="GO" id="GO:0003677">
    <property type="term" value="F:DNA binding"/>
    <property type="evidence" value="ECO:0007669"/>
    <property type="project" value="InterPro"/>
</dbReference>
<dbReference type="SUPFAM" id="SSF50729">
    <property type="entry name" value="PH domain-like"/>
    <property type="match status" value="1"/>
</dbReference>
<dbReference type="Proteomes" id="UP001201812">
    <property type="component" value="Unassembled WGS sequence"/>
</dbReference>
<evidence type="ECO:0000256" key="3">
    <source>
        <dbReference type="ARBA" id="ARBA00022705"/>
    </source>
</evidence>
<keyword evidence="3 9" id="KW-0235">DNA replication</keyword>
<evidence type="ECO:0000313" key="13">
    <source>
        <dbReference type="Proteomes" id="UP001201812"/>
    </source>
</evidence>
<comment type="function">
    <text evidence="9">Component of the FACT complex, a general chromatin factor that acts to reorganize nucleosomes. The FACT complex is involved in multiple processes that require DNA as a template such as mRNA elongation, DNA replication and DNA repair. During transcription elongation the FACT complex acts as a histone chaperone that both destabilizes and restores nucleosomal structure. It facilitates the passage of RNA polymerase II and transcription by promoting the dissociation of one histone H2A-H2B dimer from the nucleosome, then subsequently promotes the reestablishment of the nucleosome following the passage of RNA polymerase II.</text>
</comment>
<dbReference type="PRINTS" id="PR00887">
    <property type="entry name" value="SSRCOGNITION"/>
</dbReference>
<feature type="compositionally biased region" description="Basic and acidic residues" evidence="10">
    <location>
        <begin position="358"/>
        <end position="376"/>
    </location>
</feature>